<evidence type="ECO:0000313" key="1">
    <source>
        <dbReference type="EMBL" id="PII36115.1"/>
    </source>
</evidence>
<reference evidence="1" key="1">
    <citation type="submission" date="2017-10" db="EMBL/GenBank/DDBJ databases">
        <title>Chryseobacterium sp. B5 is a hydrocarbonoclastic and plant growth promoting bacterium.</title>
        <authorList>
            <person name="Thijs S."/>
            <person name="Gkorezis P."/>
            <person name="Van Hamme J."/>
        </authorList>
    </citation>
    <scope>NUCLEOTIDE SEQUENCE</scope>
    <source>
        <strain evidence="1">B5</strain>
    </source>
</reference>
<organism evidence="1">
    <name type="scientific">Chryseobacterium sp. B5</name>
    <dbReference type="NCBI Taxonomy" id="2050562"/>
    <lineage>
        <taxon>Bacteria</taxon>
        <taxon>Pseudomonadati</taxon>
        <taxon>Bacteroidota</taxon>
        <taxon>Flavobacteriia</taxon>
        <taxon>Flavobacteriales</taxon>
        <taxon>Weeksellaceae</taxon>
        <taxon>Chryseobacterium group</taxon>
        <taxon>Chryseobacterium</taxon>
    </lineage>
</organism>
<accession>A0A2G7T880</accession>
<dbReference type="AlphaFoldDB" id="A0A2G7T880"/>
<protein>
    <submittedName>
        <fullName evidence="1">Uncharacterized protein</fullName>
    </submittedName>
</protein>
<proteinExistence type="predicted"/>
<gene>
    <name evidence="1" type="ORF">CTI11_09310</name>
</gene>
<comment type="caution">
    <text evidence="1">The sequence shown here is derived from an EMBL/GenBank/DDBJ whole genome shotgun (WGS) entry which is preliminary data.</text>
</comment>
<dbReference type="EMBL" id="PEKC01000025">
    <property type="protein sequence ID" value="PII36115.1"/>
    <property type="molecule type" value="Genomic_DNA"/>
</dbReference>
<name>A0A2G7T880_9FLAO</name>
<sequence>MQCMPGDLAIVVNDFEYPKNNGALLRIWTPALPEQFSIPADWICFPLSTFTFDDRVVGPNDRRTVVYRDQELKPLRDEDGVDESIGWAGSAPEIPQKKEAPVLAGNDRPSLLRGTVQRIDRFVSGSWNITLISGNVGFDVHIADAVMPATGVRPGDQILLEGKKGGHPFFGPFIKLCVENG</sequence>